<evidence type="ECO:0000256" key="2">
    <source>
        <dbReference type="ARBA" id="ARBA00004123"/>
    </source>
</evidence>
<evidence type="ECO:0000256" key="12">
    <source>
        <dbReference type="ARBA" id="ARBA00023015"/>
    </source>
</evidence>
<comment type="caution">
    <text evidence="17">The sequence shown here is derived from an EMBL/GenBank/DDBJ whole genome shotgun (WGS) entry which is preliminary data.</text>
</comment>
<keyword evidence="12" id="KW-0805">Transcription regulation</keyword>
<evidence type="ECO:0000313" key="18">
    <source>
        <dbReference type="Proteomes" id="UP001055712"/>
    </source>
</evidence>
<dbReference type="Proteomes" id="UP001055712">
    <property type="component" value="Unassembled WGS sequence"/>
</dbReference>
<dbReference type="InterPro" id="IPR050410">
    <property type="entry name" value="CCR4/nocturin_mRNA_transcr"/>
</dbReference>
<reference evidence="17" key="2">
    <citation type="submission" date="2020-11" db="EMBL/GenBank/DDBJ databases">
        <authorList>
            <person name="Cecchin M."/>
            <person name="Marcolungo L."/>
            <person name="Rossato M."/>
            <person name="Girolomoni L."/>
            <person name="Cosentino E."/>
            <person name="Cuine S."/>
            <person name="Li-Beisson Y."/>
            <person name="Delledonne M."/>
            <person name="Ballottari M."/>
        </authorList>
    </citation>
    <scope>NUCLEOTIDE SEQUENCE</scope>
    <source>
        <strain evidence="17">211/11P</strain>
        <tissue evidence="17">Whole cell</tissue>
    </source>
</reference>
<evidence type="ECO:0000259" key="16">
    <source>
        <dbReference type="Pfam" id="PF03372"/>
    </source>
</evidence>
<protein>
    <recommendedName>
        <fullName evidence="16">Endonuclease/exonuclease/phosphatase domain-containing protein</fullName>
    </recommendedName>
</protein>
<organism evidence="17 18">
    <name type="scientific">Chlorella vulgaris</name>
    <name type="common">Green alga</name>
    <dbReference type="NCBI Taxonomy" id="3077"/>
    <lineage>
        <taxon>Eukaryota</taxon>
        <taxon>Viridiplantae</taxon>
        <taxon>Chlorophyta</taxon>
        <taxon>core chlorophytes</taxon>
        <taxon>Trebouxiophyceae</taxon>
        <taxon>Chlorellales</taxon>
        <taxon>Chlorellaceae</taxon>
        <taxon>Chlorella clade</taxon>
        <taxon>Chlorella</taxon>
    </lineage>
</organism>
<dbReference type="EMBL" id="SIDB01000010">
    <property type="protein sequence ID" value="KAI3426985.1"/>
    <property type="molecule type" value="Genomic_DNA"/>
</dbReference>
<name>A0A9D4TJ34_CHLVU</name>
<dbReference type="GO" id="GO:0005634">
    <property type="term" value="C:nucleus"/>
    <property type="evidence" value="ECO:0007669"/>
    <property type="project" value="UniProtKB-SubCell"/>
</dbReference>
<evidence type="ECO:0000256" key="6">
    <source>
        <dbReference type="ARBA" id="ARBA00022722"/>
    </source>
</evidence>
<evidence type="ECO:0000256" key="9">
    <source>
        <dbReference type="ARBA" id="ARBA00022801"/>
    </source>
</evidence>
<dbReference type="FunFam" id="3.60.10.10:FF:000016">
    <property type="entry name" value="Carbon catabolite repressor protein 4 1"/>
    <property type="match status" value="1"/>
</dbReference>
<gene>
    <name evidence="17" type="ORF">D9Q98_006929</name>
</gene>
<keyword evidence="13" id="KW-0804">Transcription</keyword>
<evidence type="ECO:0000256" key="15">
    <source>
        <dbReference type="ARBA" id="ARBA00054840"/>
    </source>
</evidence>
<evidence type="ECO:0000256" key="11">
    <source>
        <dbReference type="ARBA" id="ARBA00022884"/>
    </source>
</evidence>
<sequence>MAGPLHVLSARLQSDTPVSSVALEPYVLCRRADGTTVSAEEVPAEGHTDGRFSVKCRWYRSVVTKGGQYCWVHPEKEAAIQCILCLRCKVDTKKSYHCSTECLKEHWAFHKDFHTQETGDSTFSRVDGFKGSYTYSNSGETWVEVGRERVYTPAADDVGAILKFECTAYDAASPYPEVGKTFSIITARVRPAPCPPRRVLVPMTPAKPSVSKGKFTLLSYNLLADLYATGDQFGYCPPWALAWPYRRLNLLKELLGYDADILCLQEVQSNHFQDFLAPELQKAGYTAIYKKKTTELYTRNAYAIDGCATFFKRDRFALVKKYEVEFNKAALSLADAFPPDQKKAALNRLLKDNVALIAVLEALEPPFAEAAPASGGSTASGGSGTASGSRRQLVCVANTHIHSNPELNDVKLWQVHTLLKGLEKIAASADIPMLVAGDFNTTPGSAAHSMLVRGAVQPNNPELANDPLGILRPASKLQHQLPLASAYAAVAAAPDCDHGSQRQKRRLDGVTGEPKFTNIGREFRGTLDYILFTTDSLVPAAALELPDESECRSKSNTGLPNEAWSSDHVALMAEFRYVQPASAAAATAGAPGTPTGGAQ</sequence>
<dbReference type="GO" id="GO:0000175">
    <property type="term" value="F:3'-5'-RNA exonuclease activity"/>
    <property type="evidence" value="ECO:0007669"/>
    <property type="project" value="TreeGrafter"/>
</dbReference>
<dbReference type="PANTHER" id="PTHR12121">
    <property type="entry name" value="CARBON CATABOLITE REPRESSOR PROTEIN 4"/>
    <property type="match status" value="1"/>
</dbReference>
<dbReference type="Pfam" id="PF03372">
    <property type="entry name" value="Exo_endo_phos"/>
    <property type="match status" value="1"/>
</dbReference>
<keyword evidence="5" id="KW-0963">Cytoplasm</keyword>
<dbReference type="PANTHER" id="PTHR12121:SF34">
    <property type="entry name" value="PROTEIN ANGEL"/>
    <property type="match status" value="1"/>
</dbReference>
<comment type="function">
    <text evidence="15">Acts as a catalytic component of the CCR4-NOT core complex, which in the nucleus seems to be a general transcription factor, and in the cytoplasm the major mRNA deadenylase involved in mRNA turnover.</text>
</comment>
<evidence type="ECO:0000256" key="13">
    <source>
        <dbReference type="ARBA" id="ARBA00023163"/>
    </source>
</evidence>
<comment type="subcellular location">
    <subcellularLocation>
        <location evidence="3">Cytoplasm</location>
    </subcellularLocation>
    <subcellularLocation>
        <location evidence="2">Nucleus</location>
    </subcellularLocation>
</comment>
<dbReference type="CDD" id="cd09097">
    <property type="entry name" value="Deadenylase_CCR4"/>
    <property type="match status" value="1"/>
</dbReference>
<dbReference type="AlphaFoldDB" id="A0A9D4TJ34"/>
<reference evidence="17" key="1">
    <citation type="journal article" date="2019" name="Plant J.">
        <title>Chlorella vulgaris genome assembly and annotation reveals the molecular basis for metabolic acclimation to high light conditions.</title>
        <authorList>
            <person name="Cecchin M."/>
            <person name="Marcolungo L."/>
            <person name="Rossato M."/>
            <person name="Girolomoni L."/>
            <person name="Cosentino E."/>
            <person name="Cuine S."/>
            <person name="Li-Beisson Y."/>
            <person name="Delledonne M."/>
            <person name="Ballottari M."/>
        </authorList>
    </citation>
    <scope>NUCLEOTIDE SEQUENCE</scope>
    <source>
        <strain evidence="17">211/11P</strain>
    </source>
</reference>
<feature type="domain" description="Endonuclease/exonuclease/phosphatase" evidence="16">
    <location>
        <begin position="218"/>
        <end position="568"/>
    </location>
</feature>
<evidence type="ECO:0000256" key="8">
    <source>
        <dbReference type="ARBA" id="ARBA00022737"/>
    </source>
</evidence>
<keyword evidence="10" id="KW-0460">Magnesium</keyword>
<keyword evidence="7" id="KW-0479">Metal-binding</keyword>
<proteinExistence type="inferred from homology"/>
<evidence type="ECO:0000256" key="1">
    <source>
        <dbReference type="ARBA" id="ARBA00001946"/>
    </source>
</evidence>
<keyword evidence="6" id="KW-0540">Nuclease</keyword>
<evidence type="ECO:0000256" key="3">
    <source>
        <dbReference type="ARBA" id="ARBA00004496"/>
    </source>
</evidence>
<evidence type="ECO:0000256" key="10">
    <source>
        <dbReference type="ARBA" id="ARBA00022842"/>
    </source>
</evidence>
<dbReference type="OrthoDB" id="428734at2759"/>
<evidence type="ECO:0000256" key="14">
    <source>
        <dbReference type="ARBA" id="ARBA00023242"/>
    </source>
</evidence>
<dbReference type="Gene3D" id="3.60.10.10">
    <property type="entry name" value="Endonuclease/exonuclease/phosphatase"/>
    <property type="match status" value="1"/>
</dbReference>
<dbReference type="SUPFAM" id="SSF56219">
    <property type="entry name" value="DNase I-like"/>
    <property type="match status" value="1"/>
</dbReference>
<keyword evidence="14" id="KW-0539">Nucleus</keyword>
<keyword evidence="11" id="KW-0694">RNA-binding</keyword>
<dbReference type="GO" id="GO:0005737">
    <property type="term" value="C:cytoplasm"/>
    <property type="evidence" value="ECO:0007669"/>
    <property type="project" value="UniProtKB-SubCell"/>
</dbReference>
<dbReference type="GO" id="GO:0003723">
    <property type="term" value="F:RNA binding"/>
    <property type="evidence" value="ECO:0007669"/>
    <property type="project" value="UniProtKB-KW"/>
</dbReference>
<dbReference type="InterPro" id="IPR036691">
    <property type="entry name" value="Endo/exonu/phosph_ase_sf"/>
</dbReference>
<evidence type="ECO:0000256" key="4">
    <source>
        <dbReference type="ARBA" id="ARBA00010774"/>
    </source>
</evidence>
<evidence type="ECO:0000256" key="7">
    <source>
        <dbReference type="ARBA" id="ARBA00022723"/>
    </source>
</evidence>
<comment type="similarity">
    <text evidence="4">Belongs to the CCR4/nocturin family.</text>
</comment>
<evidence type="ECO:0000256" key="5">
    <source>
        <dbReference type="ARBA" id="ARBA00022490"/>
    </source>
</evidence>
<keyword evidence="8" id="KW-0677">Repeat</keyword>
<keyword evidence="9" id="KW-0378">Hydrolase</keyword>
<dbReference type="InterPro" id="IPR005135">
    <property type="entry name" value="Endo/exonuclease/phosphatase"/>
</dbReference>
<dbReference type="GO" id="GO:0046872">
    <property type="term" value="F:metal ion binding"/>
    <property type="evidence" value="ECO:0007669"/>
    <property type="project" value="UniProtKB-KW"/>
</dbReference>
<keyword evidence="18" id="KW-1185">Reference proteome</keyword>
<evidence type="ECO:0000313" key="17">
    <source>
        <dbReference type="EMBL" id="KAI3426985.1"/>
    </source>
</evidence>
<accession>A0A9D4TJ34</accession>
<comment type="cofactor">
    <cofactor evidence="1">
        <name>Mg(2+)</name>
        <dbReference type="ChEBI" id="CHEBI:18420"/>
    </cofactor>
</comment>